<feature type="region of interest" description="Disordered" evidence="7">
    <location>
        <begin position="867"/>
        <end position="928"/>
    </location>
</feature>
<keyword evidence="3" id="KW-0732">Signal</keyword>
<feature type="compositionally biased region" description="Basic and acidic residues" evidence="7">
    <location>
        <begin position="3336"/>
        <end position="3350"/>
    </location>
</feature>
<dbReference type="Pfam" id="PF18877">
    <property type="entry name" value="SSSPR-51"/>
    <property type="match status" value="1"/>
</dbReference>
<dbReference type="Pfam" id="PF17966">
    <property type="entry name" value="Muc_B2"/>
    <property type="match status" value="1"/>
</dbReference>
<evidence type="ECO:0000313" key="10">
    <source>
        <dbReference type="EMBL" id="BET05075.1"/>
    </source>
</evidence>
<dbReference type="InterPro" id="IPR009459">
    <property type="entry name" value="MucBP_dom"/>
</dbReference>
<feature type="region of interest" description="Disordered" evidence="7">
    <location>
        <begin position="2954"/>
        <end position="2973"/>
    </location>
</feature>
<feature type="region of interest" description="Disordered" evidence="7">
    <location>
        <begin position="1710"/>
        <end position="1729"/>
    </location>
</feature>
<feature type="compositionally biased region" description="Polar residues" evidence="7">
    <location>
        <begin position="76"/>
        <end position="105"/>
    </location>
</feature>
<organism evidence="10">
    <name type="scientific">Streptococcus sp. SN-1</name>
    <dbReference type="NCBI Taxonomy" id="3074854"/>
    <lineage>
        <taxon>Bacteria</taxon>
        <taxon>Bacillati</taxon>
        <taxon>Bacillota</taxon>
        <taxon>Bacilli</taxon>
        <taxon>Lactobacillales</taxon>
        <taxon>Streptococcaceae</taxon>
        <taxon>Streptococcus</taxon>
    </lineage>
</organism>
<evidence type="ECO:0000256" key="4">
    <source>
        <dbReference type="ARBA" id="ARBA00022737"/>
    </source>
</evidence>
<evidence type="ECO:0000256" key="1">
    <source>
        <dbReference type="ARBA" id="ARBA00022512"/>
    </source>
</evidence>
<keyword evidence="5" id="KW-0572">Peptidoglycan-anchor</keyword>
<dbReference type="Gene3D" id="2.60.40.4300">
    <property type="match status" value="1"/>
</dbReference>
<accession>A0AAT9G0V7</accession>
<name>A0AAT9G0V7_9STRE</name>
<reference evidence="10" key="1">
    <citation type="submission" date="2024-06" db="EMBL/GenBank/DDBJ databases">
        <title>Whole Genome Sequence of Streptococcus sp. strain SN-1.</title>
        <authorList>
            <person name="Saito M."/>
            <person name="Kuwahara N."/>
            <person name="Senpuku H."/>
        </authorList>
    </citation>
    <scope>NUCLEOTIDE SEQUENCE</scope>
    <source>
        <strain evidence="10">SN-1</strain>
    </source>
</reference>
<feature type="region of interest" description="Disordered" evidence="7">
    <location>
        <begin position="3293"/>
        <end position="3354"/>
    </location>
</feature>
<dbReference type="InterPro" id="IPR041558">
    <property type="entry name" value="MucBP_2"/>
</dbReference>
<feature type="compositionally biased region" description="Basic and acidic residues" evidence="7">
    <location>
        <begin position="1234"/>
        <end position="1244"/>
    </location>
</feature>
<feature type="region of interest" description="Disordered" evidence="7">
    <location>
        <begin position="1577"/>
        <end position="1606"/>
    </location>
</feature>
<gene>
    <name evidence="10" type="ORF">MASAN616_09380</name>
</gene>
<evidence type="ECO:0000256" key="8">
    <source>
        <dbReference type="SAM" id="Phobius"/>
    </source>
</evidence>
<feature type="region of interest" description="Disordered" evidence="7">
    <location>
        <begin position="2583"/>
        <end position="2619"/>
    </location>
</feature>
<dbReference type="RefSeq" id="WP_369606423.1">
    <property type="nucleotide sequence ID" value="NZ_AP028929.1"/>
</dbReference>
<proteinExistence type="predicted"/>
<evidence type="ECO:0000259" key="9">
    <source>
        <dbReference type="PROSITE" id="PS50847"/>
    </source>
</evidence>
<feature type="transmembrane region" description="Helical" evidence="8">
    <location>
        <begin position="20"/>
        <end position="41"/>
    </location>
</feature>
<feature type="compositionally biased region" description="Basic and acidic residues" evidence="7">
    <location>
        <begin position="1595"/>
        <end position="1606"/>
    </location>
</feature>
<evidence type="ECO:0000256" key="3">
    <source>
        <dbReference type="ARBA" id="ARBA00022729"/>
    </source>
</evidence>
<feature type="region of interest" description="Disordered" evidence="7">
    <location>
        <begin position="1430"/>
        <end position="1450"/>
    </location>
</feature>
<dbReference type="Pfam" id="PF17965">
    <property type="entry name" value="MucBP_2"/>
    <property type="match status" value="1"/>
</dbReference>
<feature type="coiled-coil region" evidence="6">
    <location>
        <begin position="131"/>
        <end position="158"/>
    </location>
</feature>
<keyword evidence="4" id="KW-0677">Repeat</keyword>
<sequence length="3374" mass="364151">MFYKGKHDREKQLRFSIRKVSFGAASVAIAAFMMFIGGGTVQADAIQSNDSSAASVSSNHQPKEYDKKTDNEDRVNTSNLKVSEATSENTGSKDVISSTESFNNESRQEEKQFIKADTSKLELAVARVQALLEKTEVNEKTEEVIKSANEELAKAQDLLSNDKVIQGDIDKELSSLNNIDFILKSIPKASIEKKLEKENKNQDPRNGKAIPGKGESGFRAEETRNVESKILENGNITASGTITTNDRMGNYSPTKFSYNVKLKDGSYHENDKISITFEELGSGSSLPETLSKDGKVFARRESIEELFTNEAAKGKKTSFWAQRDDSASLEEKEQAKLKNRGTKTRFTYKFTSAIESLKDVSFGGALNDYSLRYPEVSEDKLVTAKILVNNQTVVEKEYTVNKTNIKQEKPSEAPSTISSSGTLEFGQNGELINHSEQFNFSTNKYEYGVGTTFTIKLNDKSLNKFVKSGDFKKVRANLSNKSTTANTKINEEHVILKSPRTYAEFQVISLTDDELVVKIVGGKATSDTNYSFDWAAAGVSREPVSNTVNLYHSQTGKFGPVNETVKITKENSSDDLSGQYTTNMEISWDNPKKNSFDASGNWLKEYLELGNVAMRYINVANNNPILKATSIVKGGVAEVDKFATATPTKDFTEANVATEANNTTKKEETQNENVKTTTATAPYIIKGTDNKYYVFREYLKNSPYKRTSTSGTVYDAVSNIVAAYDEAKYGKVTVKYVKANDTATVLRENVLKDATAKLENIVGTNYSVTPEEEFSENGVVYKLVKTDLPNNSDGILSENPTEVVYKYVVKNQKANVVIKTTDGKHSTTVELTGEPGTALPNSEDITNKIKELKGKGYEVESDTYNVNGAHPDFDDQDDEEAGVSKPSQTFEITLKPRIIEVPSSTPHEKDSPVDPNGNNPELKWPKGLAESDLTKTAKRVISYVKKDSNTAAEEKALDDTVQTVSFTRKAKVNLVDKTVEYTDWESSNQTWEKVEVKTLAGYIADKKEIPAKEAVTPEKDTKVIPDETDKVTYTKIGSWTPINPTTGLEETPIPFPNDPTDPTKTGEITEIIPHKDGYTPKDGSGNSLTPIDPEHLDKGYHPPKITDPKANIKITYEKDDQKAKVKFVSVDPKTQQETELTDHALMLTGKTGETISERDVQTRIDVLKSMGYDIVDNPFDKNPVFDTLKDTTDKVSQEFIIKVQPRVSTAYPVYVVEGTKPSSEQLKDAVSTKGNDKTVDETKIPETTGKVGDDSLTVPITVTYGSGDKKREETVNVPVKVVKGYPQIVPVDEDKKQPYPEDSIDPDQYPEGSTFEYKEEVNTSEAGDKNVTVVVKDKAGNKLVEVPATVRVVESYPQYVPVNKEGISPKDSIDPSKFPEGTTFEYKEKPNTGSTGDKDVTVVAKLGTEIVAEIPAKIVVVDSKTQYVAENKENTQPDASKSVDEENYPEGSKFKFKEPVETSKAGDKETTVVVTDKDGNPLVEVPATVVVAKGYPQIVPVSEGNEQPSVKDSIDPDQYPEGSTFEYKEEVNTSEAGDKNVTVVVKDKAGNKLVEVPATVRVVESYPQYVPVNKEGISPKDSIDPSKFPEGTTFEYKEKPNTGSAGDKDVTVVAKLGTEIVAEIPAKIVVVDSKTQYVAENKENTQPDASKSVDEENYPEGSKFKFKEPVETSKAGDKETTVVVTDKDGNPLVEVPATVVVAKGYPQIVPVSEGNEQPSVKDSIDPDQYPEGSTFEYKEEVNTSEAGDKNVTVVVKDKAGNKLVEVPATVRVVESYPQYVPVNKEGISPKDSIDPSKFPEGTTFEYKEKPNTGSTGDKDVTVVAKLGTEIVAEIPAKIVVVDSKTQYVPVDKSNKQPDVSKSIDPEQYPDGVTFKYKTPVDTTTPGEKDVIVEAKDEEDKLVEVPAKVKVVEGKEQLIPVNPTEKPQARDSITPSDYPEGSTFEYKVPDGQTEPFDATTVGDKLVTVVVKDKNGNVLVEVPATIKVVEAKPKPIETPVTNTPLTKDDIAKYVKVPEGGKVTNVENVPDLTTPGKKNPVKVTVTLPNGKTITVDVPVNVTPVKGIETPVTNTPLTPEDYTKGIKVPEGSKVTNVENIPDLTTPGKKAPVKVTVELPNGKTITVDVPVNVTPVKGIETPVTNTPLTPEDYTKGIKVPEGGKVTNVENIPDLTTPGKKAPVKVTVELPNGKTITVDVPVNVTPVKGIKTPVTNTPLTPEDYTKGIKVPEGGKVTNVENIPDLTIPGKKDPVKVTVTLPNGKTTVVEVPVNVTPVKGIETPVTNTPLTPEDYTKGIAIPEGGKVTNVENIPDLTTPGKKAPVKVTVELPNGKTITVDVPVNVTPVKGIETPVTNTPLTPEDYTKGITIPEGGKVTNVENIPDLTTPGKKDPVKVTVTLPNGKTTVVEVPVNVTPVKGIETPVTNTPLTPEDYTKGITIPEGGKVTNVENIPDLTTPGKKAPVKVTVELPNGKTITVDVPVNVTPVKGIETPVTNTPLTPEDYTKGITIPEGGKVTNVENIPDLTTPGKKAPVKVTVELPNGKTITVDVPVNVTPVKGIKTPVTNTPLTPEDYTKGIAIPEGGKVTNVENIPDLTTPGKKAPVKGIETPVTNTPLTPEDYTKGITIPEGGKVTNVENIPDLTTPGKKDPVKVTVTLPNGKTTVVEVPVNVTPVKGIETPVTNTPLTPEDYTKGITIPEGGKVTNVENIPDLTTPGKKAPVKVTVELPNGKTITVDVPVNVTPVKGIETPVTNTPLTPEDYTKGITIPEGGKVTNVENIPDLTTPGKKAPVKVTVELPNGKTITVDVPVNVTPVKGIKTPVTNTPLTPEDYTKGIKVPEGGKVTNVENIPDLTIPGKKDPVKVTVTLPNGKTTVVEVPVNVTPVKGIETPVTNTPLTPEDYTKGIAIPEGGKVTNVENIPDLTTPGKKNPVKVTVTLPNGKTITVDVPVNVTPVKGIETPVTNTPLTPEDYTKGIKVPEGGKVTNVENIPDLTTPGKKAPVKVTVELPNGKTITVDVPVNVTPVKGIKTPVTNTPLTPEDIEKHVKVPEGGKIIGVGEIPKVNTPGDKGTVKVKIELPNGKQIEVEVPVNVTPIKDIVKKLGDPITNEDVEKHIQIPEGGKIISIGDKPSTDVPGERPSVPVVIELPGGKRVTVKVPVIVTPKTTPVVVEVGTPITEDMVKQHVDLPEGWKITKVGEIPKTNTPGDKPSVTVEIELPDGRKVTVEVPVKVTSKSNHGNSYGNNGSSTTHIVTRYQDGDGKEISPNENGSHGPKTLEGYEYIGTKTDKNGNVIHTYKKVTIPTRSEQPSSPETPTSPEKPVATPVQTSSTDSKPVAVETTVANDKKELPNTGTEDKSGLASLGLLGMLGAFGLVARKKKED</sequence>
<keyword evidence="2" id="KW-0964">Secreted</keyword>
<dbReference type="InterPro" id="IPR027579">
    <property type="entry name" value="SSSPR51_Rpt"/>
</dbReference>
<feature type="domain" description="Gram-positive cocci surface proteins LPxTG" evidence="9">
    <location>
        <begin position="3341"/>
        <end position="3374"/>
    </location>
</feature>
<dbReference type="Pfam" id="PF04650">
    <property type="entry name" value="YSIRK_signal"/>
    <property type="match status" value="1"/>
</dbReference>
<dbReference type="Gene3D" id="3.10.20.470">
    <property type="match status" value="2"/>
</dbReference>
<keyword evidence="8" id="KW-0812">Transmembrane</keyword>
<dbReference type="EMBL" id="AP028929">
    <property type="protein sequence ID" value="BET05075.1"/>
    <property type="molecule type" value="Genomic_DNA"/>
</dbReference>
<evidence type="ECO:0000256" key="7">
    <source>
        <dbReference type="SAM" id="MobiDB-lite"/>
    </source>
</evidence>
<feature type="region of interest" description="Disordered" evidence="7">
    <location>
        <begin position="1500"/>
        <end position="1521"/>
    </location>
</feature>
<feature type="compositionally biased region" description="Basic and acidic residues" evidence="7">
    <location>
        <begin position="1662"/>
        <end position="1685"/>
    </location>
</feature>
<feature type="compositionally biased region" description="Low complexity" evidence="7">
    <location>
        <begin position="3295"/>
        <end position="3313"/>
    </location>
</feature>
<keyword evidence="6" id="KW-0175">Coiled coil</keyword>
<feature type="region of interest" description="Disordered" evidence="7">
    <location>
        <begin position="195"/>
        <end position="220"/>
    </location>
</feature>
<dbReference type="InterPro" id="IPR041495">
    <property type="entry name" value="Mub_B2"/>
</dbReference>
<dbReference type="InterPro" id="IPR059115">
    <property type="entry name" value="Rib"/>
</dbReference>
<dbReference type="InterPro" id="IPR005877">
    <property type="entry name" value="YSIRK_signal_dom"/>
</dbReference>
<evidence type="ECO:0000256" key="2">
    <source>
        <dbReference type="ARBA" id="ARBA00022525"/>
    </source>
</evidence>
<feature type="region of interest" description="Disordered" evidence="7">
    <location>
        <begin position="1042"/>
        <end position="1062"/>
    </location>
</feature>
<feature type="region of interest" description="Disordered" evidence="7">
    <location>
        <begin position="1225"/>
        <end position="1251"/>
    </location>
</feature>
<dbReference type="Pfam" id="PF06458">
    <property type="entry name" value="MucBP"/>
    <property type="match status" value="1"/>
</dbReference>
<dbReference type="Pfam" id="PF00746">
    <property type="entry name" value="Gram_pos_anchor"/>
    <property type="match status" value="1"/>
</dbReference>
<feature type="compositionally biased region" description="Basic and acidic residues" evidence="7">
    <location>
        <begin position="61"/>
        <end position="75"/>
    </location>
</feature>
<protein>
    <recommendedName>
        <fullName evidence="9">Gram-positive cocci surface proteins LPxTG domain-containing protein</fullName>
    </recommendedName>
</protein>
<dbReference type="InterPro" id="IPR019931">
    <property type="entry name" value="LPXTG_anchor"/>
</dbReference>
<feature type="compositionally biased region" description="Basic and acidic residues" evidence="7">
    <location>
        <begin position="195"/>
        <end position="206"/>
    </location>
</feature>
<dbReference type="Pfam" id="PF08428">
    <property type="entry name" value="Rib"/>
    <property type="match status" value="10"/>
</dbReference>
<evidence type="ECO:0000256" key="6">
    <source>
        <dbReference type="SAM" id="Coils"/>
    </source>
</evidence>
<keyword evidence="1" id="KW-0134">Cell wall</keyword>
<keyword evidence="8" id="KW-0472">Membrane</keyword>
<evidence type="ECO:0000256" key="5">
    <source>
        <dbReference type="ARBA" id="ARBA00023088"/>
    </source>
</evidence>
<feature type="region of interest" description="Disordered" evidence="7">
    <location>
        <begin position="52"/>
        <end position="110"/>
    </location>
</feature>
<dbReference type="PROSITE" id="PS50847">
    <property type="entry name" value="GRAM_POS_ANCHORING"/>
    <property type="match status" value="1"/>
</dbReference>
<keyword evidence="8" id="KW-1133">Transmembrane helix</keyword>
<feature type="region of interest" description="Disordered" evidence="7">
    <location>
        <begin position="1640"/>
        <end position="1685"/>
    </location>
</feature>